<dbReference type="Proteomes" id="UP000659698">
    <property type="component" value="Unassembled WGS sequence"/>
</dbReference>
<evidence type="ECO:0000256" key="1">
    <source>
        <dbReference type="ARBA" id="ARBA00022729"/>
    </source>
</evidence>
<feature type="chain" id="PRO_5046855393" evidence="3">
    <location>
        <begin position="30"/>
        <end position="450"/>
    </location>
</feature>
<dbReference type="InterPro" id="IPR000297">
    <property type="entry name" value="PPIase_PpiC"/>
</dbReference>
<keyword evidence="2 5" id="KW-0413">Isomerase</keyword>
<feature type="domain" description="PpiC" evidence="4">
    <location>
        <begin position="179"/>
        <end position="279"/>
    </location>
</feature>
<dbReference type="PANTHER" id="PTHR47637:SF1">
    <property type="entry name" value="CHAPERONE SURA"/>
    <property type="match status" value="1"/>
</dbReference>
<sequence length="450" mass="50233">MKINLSLSSFFKSFLLLCVLGTLTQRAEAQQATLIDNIVAKVGGHIILRSELEFQHANAVGQGYKSPNLRCEILRSLVQNKLLLARAEVDSVIVEESTINSELEGRLNQFIAQIGSPEKLEAYYNKPMSEIRSDLRRSLKEQMTVQKMEREIAGKMKVTPKEVQQYFNRIPKDSLPYFSTEVEVGQIVKVAQIGTAQKQAAREQLESIRKRILAGEDFATLARQYSQDPGSGAAGGELGFFKKRELVPEYEAAALKLQPGETSPVIESMFGFHIIQLLERRGEEFNTRHILIKPATAQADMQLTAHLLDSIRTLVQTDSMSFAKAAKEFSDDMNSKGNGGMITLPNSPSTYIPVDKVDPSIFFVIDTMQVGSISGPLPYRTEDGKEAMRVLYLKSKAAPHQANMKDDYQKIAAAALADKRNKAISEWFEKNKETVFVDIVPDFKTCSLDD</sequence>
<name>A0ABR6VXX5_9BACT</name>
<protein>
    <submittedName>
        <fullName evidence="5">Peptidylprolyl isomerase</fullName>
    </submittedName>
</protein>
<feature type="signal peptide" evidence="3">
    <location>
        <begin position="1"/>
        <end position="29"/>
    </location>
</feature>
<dbReference type="InterPro" id="IPR050280">
    <property type="entry name" value="OMP_Chaperone_SurA"/>
</dbReference>
<evidence type="ECO:0000313" key="6">
    <source>
        <dbReference type="Proteomes" id="UP000659698"/>
    </source>
</evidence>
<dbReference type="GO" id="GO:0016853">
    <property type="term" value="F:isomerase activity"/>
    <property type="evidence" value="ECO:0007669"/>
    <property type="project" value="UniProtKB-KW"/>
</dbReference>
<keyword evidence="1 3" id="KW-0732">Signal</keyword>
<dbReference type="PROSITE" id="PS50198">
    <property type="entry name" value="PPIC_PPIASE_2"/>
    <property type="match status" value="2"/>
</dbReference>
<keyword evidence="6" id="KW-1185">Reference proteome</keyword>
<keyword evidence="2" id="KW-0697">Rotamase</keyword>
<evidence type="ECO:0000313" key="5">
    <source>
        <dbReference type="EMBL" id="MBC3542026.1"/>
    </source>
</evidence>
<dbReference type="InterPro" id="IPR027304">
    <property type="entry name" value="Trigger_fact/SurA_dom_sf"/>
</dbReference>
<dbReference type="Pfam" id="PF00639">
    <property type="entry name" value="Rotamase"/>
    <property type="match status" value="2"/>
</dbReference>
<comment type="caution">
    <text evidence="5">The sequence shown here is derived from an EMBL/GenBank/DDBJ whole genome shotgun (WGS) entry which is preliminary data.</text>
</comment>
<dbReference type="PROSITE" id="PS01096">
    <property type="entry name" value="PPIC_PPIASE_1"/>
    <property type="match status" value="1"/>
</dbReference>
<dbReference type="RefSeq" id="WP_186641494.1">
    <property type="nucleotide sequence ID" value="NZ_JACOAF010000044.1"/>
</dbReference>
<dbReference type="Gene3D" id="1.10.4030.10">
    <property type="entry name" value="Porin chaperone SurA, peptide-binding domain"/>
    <property type="match status" value="1"/>
</dbReference>
<organism evidence="5 6">
    <name type="scientific">Rufibacter sediminis</name>
    <dbReference type="NCBI Taxonomy" id="2762756"/>
    <lineage>
        <taxon>Bacteria</taxon>
        <taxon>Pseudomonadati</taxon>
        <taxon>Bacteroidota</taxon>
        <taxon>Cytophagia</taxon>
        <taxon>Cytophagales</taxon>
        <taxon>Hymenobacteraceae</taxon>
        <taxon>Rufibacter</taxon>
    </lineage>
</organism>
<dbReference type="PANTHER" id="PTHR47637">
    <property type="entry name" value="CHAPERONE SURA"/>
    <property type="match status" value="1"/>
</dbReference>
<gene>
    <name evidence="5" type="ORF">H7U12_20215</name>
</gene>
<feature type="domain" description="PpiC" evidence="4">
    <location>
        <begin position="282"/>
        <end position="392"/>
    </location>
</feature>
<dbReference type="Gene3D" id="3.10.50.40">
    <property type="match status" value="2"/>
</dbReference>
<dbReference type="SUPFAM" id="SSF54534">
    <property type="entry name" value="FKBP-like"/>
    <property type="match status" value="2"/>
</dbReference>
<accession>A0ABR6VXX5</accession>
<dbReference type="InterPro" id="IPR023058">
    <property type="entry name" value="PPIase_PpiC_CS"/>
</dbReference>
<dbReference type="EMBL" id="JACOAF010000044">
    <property type="protein sequence ID" value="MBC3542026.1"/>
    <property type="molecule type" value="Genomic_DNA"/>
</dbReference>
<dbReference type="SUPFAM" id="SSF109998">
    <property type="entry name" value="Triger factor/SurA peptide-binding domain-like"/>
    <property type="match status" value="1"/>
</dbReference>
<reference evidence="5 6" key="1">
    <citation type="journal article" date="2019" name="Int. J. Syst. Evol. Microbiol.">
        <title>Rufibacter sediminis sp. nov., isolated from freshwater lake sediment.</title>
        <authorList>
            <person name="Qu J.H."/>
            <person name="Zhang L.J."/>
            <person name="Fu Y.H."/>
            <person name="Li H.F."/>
        </authorList>
    </citation>
    <scope>NUCLEOTIDE SEQUENCE [LARGE SCALE GENOMIC DNA]</scope>
    <source>
        <strain evidence="5 6">H-1</strain>
    </source>
</reference>
<evidence type="ECO:0000256" key="2">
    <source>
        <dbReference type="PROSITE-ProRule" id="PRU00278"/>
    </source>
</evidence>
<dbReference type="InterPro" id="IPR046357">
    <property type="entry name" value="PPIase_dom_sf"/>
</dbReference>
<evidence type="ECO:0000256" key="3">
    <source>
        <dbReference type="SAM" id="SignalP"/>
    </source>
</evidence>
<proteinExistence type="predicted"/>
<evidence type="ECO:0000259" key="4">
    <source>
        <dbReference type="PROSITE" id="PS50198"/>
    </source>
</evidence>